<gene>
    <name evidence="1" type="ordered locus">GAU_1275</name>
</gene>
<proteinExistence type="predicted"/>
<evidence type="ECO:0008006" key="3">
    <source>
        <dbReference type="Google" id="ProtNLM"/>
    </source>
</evidence>
<sequence>MFFGWRTSRAGCTIANGGVAMNARRELLNDRLEGTSISWRGSVFSSHRWRPIAHSLRPNVALLLLAAVVCGACGGSTGDGIVTPPPPPPPDPSVASVIAVSQQTVQLSAIGHTATVTATVRDQRGREMPSADVQWTMQDTAVATVSSTGVVVARRNGTTQARVASGALSAVVEVQVRQRVSALSSASSSRQFASLGDTSTFPVLAVDANRVPVADAVLQWSSSNEQVVRVLDGGRFVSVGNGTATVHAQVDAVRWSGEASVRQLPATLQLRGQLSDSMVVSDSALTSVVVRDQNGHAIMDVPVVITSSNPQVVAIERSSMIRALRAGDATITASVPNGPTSPPHRVVVGTRRLEPIPPFLATPAANASWEIPVVIIRYLPTLDGRRVDSVEASMRGTLDEVRSRITVLEERVKFMLEEGSRFRGYRDATALPSVGYRVLHIVTVYEHFTRGQEVPWNRGHYFPDYHRILEAANARTWVEQRGVKEFWVWGYHSEKFEQPESNMSSPVTGDISNSARSQDDLPVFNRTYTVYGYNFARTQAEAVHNHGHQLEAILGHIDPGIFWTEFVGRSAANSYTMGRAGWTHMPPNTLTDYDYLNTRRVASDIADWRPGGGATSEVSLETWATLPYRWPTALAPGERQIAQRDESQWYIYWMQNMPGRGNQIPATGGGMTNWWHFTGDWDQAMRSDVGLTTSRSVLTIRNDYHGDITLSPGGVLRPGQTATLATSAPLTVNVWTCGTAGCRWSPFFLQPRQTYKVVLQTGGNNELVIVSTP</sequence>
<evidence type="ECO:0000313" key="2">
    <source>
        <dbReference type="Proteomes" id="UP000002209"/>
    </source>
</evidence>
<dbReference type="EMBL" id="AP009153">
    <property type="protein sequence ID" value="BAH38317.1"/>
    <property type="molecule type" value="Genomic_DNA"/>
</dbReference>
<dbReference type="Gene3D" id="2.60.40.1080">
    <property type="match status" value="3"/>
</dbReference>
<dbReference type="KEGG" id="gau:GAU_1275"/>
<dbReference type="InterPro" id="IPR008964">
    <property type="entry name" value="Invasin/intimin_cell_adhesion"/>
</dbReference>
<dbReference type="AlphaFoldDB" id="C1A7V7"/>
<evidence type="ECO:0000313" key="1">
    <source>
        <dbReference type="EMBL" id="BAH38317.1"/>
    </source>
</evidence>
<dbReference type="HOGENOM" id="CLU_361612_0_0_0"/>
<name>C1A7V7_GEMAT</name>
<organism evidence="1 2">
    <name type="scientific">Gemmatimonas aurantiaca (strain DSM 14586 / JCM 11422 / NBRC 100505 / T-27)</name>
    <dbReference type="NCBI Taxonomy" id="379066"/>
    <lineage>
        <taxon>Bacteria</taxon>
        <taxon>Pseudomonadati</taxon>
        <taxon>Gemmatimonadota</taxon>
        <taxon>Gemmatimonadia</taxon>
        <taxon>Gemmatimonadales</taxon>
        <taxon>Gemmatimonadaceae</taxon>
        <taxon>Gemmatimonas</taxon>
    </lineage>
</organism>
<protein>
    <recommendedName>
        <fullName evidence="3">BIG2 domain-containing protein</fullName>
    </recommendedName>
</protein>
<dbReference type="STRING" id="379066.GAU_1275"/>
<keyword evidence="2" id="KW-1185">Reference proteome</keyword>
<accession>C1A7V7</accession>
<dbReference type="eggNOG" id="COG5492">
    <property type="taxonomic scope" value="Bacteria"/>
</dbReference>
<dbReference type="Proteomes" id="UP000002209">
    <property type="component" value="Chromosome"/>
</dbReference>
<reference evidence="2" key="1">
    <citation type="submission" date="2006-03" db="EMBL/GenBank/DDBJ databases">
        <title>Complete genome sequence of Gemmatimonas aurantiaca T-27 that represents a novel phylum Gemmatimonadetes.</title>
        <authorList>
            <person name="Takasaki K."/>
            <person name="Ichikawa N."/>
            <person name="Miura H."/>
            <person name="Matsushita S."/>
            <person name="Watanabe Y."/>
            <person name="Oguchi A."/>
            <person name="Ankai A."/>
            <person name="Yashiro I."/>
            <person name="Takahashi M."/>
            <person name="Terui Y."/>
            <person name="Fukui S."/>
            <person name="Yokoyama H."/>
            <person name="Tanikawa S."/>
            <person name="Hanada S."/>
            <person name="Kamagata Y."/>
            <person name="Fujita N."/>
        </authorList>
    </citation>
    <scope>NUCLEOTIDE SEQUENCE [LARGE SCALE GENOMIC DNA]</scope>
    <source>
        <strain evidence="2">T-27 / DSM 14586 / JCM 11422 / NBRC 100505</strain>
    </source>
</reference>
<dbReference type="SUPFAM" id="SSF49373">
    <property type="entry name" value="Invasin/intimin cell-adhesion fragments"/>
    <property type="match status" value="1"/>
</dbReference>